<feature type="domain" description="PYST-C1-like N-terminal" evidence="3">
    <location>
        <begin position="27"/>
        <end position="83"/>
    </location>
</feature>
<reference evidence="4 5" key="1">
    <citation type="submission" date="2013-11" db="EMBL/GenBank/DDBJ databases">
        <title>The Genome Sequence of Plasmodium yoelii 17X.</title>
        <authorList>
            <consortium name="The Broad Institute Genomics Platform"/>
            <consortium name="The Broad Institute Genome Sequencing Center for Infectious Disease"/>
            <person name="Neafsey D."/>
            <person name="Adams J."/>
            <person name="Walker B."/>
            <person name="Young S.K."/>
            <person name="Zeng Q."/>
            <person name="Gargeya S."/>
            <person name="Fitzgerald M."/>
            <person name="Haas B."/>
            <person name="Abouelleil A."/>
            <person name="Alvarado L."/>
            <person name="Chapman S.B."/>
            <person name="Gainer-Dewar J."/>
            <person name="Goldberg J."/>
            <person name="Griggs A."/>
            <person name="Gujja S."/>
            <person name="Hansen M."/>
            <person name="Howarth C."/>
            <person name="Imamovic A."/>
            <person name="Ireland A."/>
            <person name="Larimer J."/>
            <person name="McCowan C."/>
            <person name="Murphy C."/>
            <person name="Pearson M."/>
            <person name="Poon T.W."/>
            <person name="Priest M."/>
            <person name="Roberts A."/>
            <person name="Saif S."/>
            <person name="Shea T."/>
            <person name="Sykes S."/>
            <person name="Wortman J."/>
            <person name="Nusbaum C."/>
            <person name="Birren B."/>
        </authorList>
    </citation>
    <scope>NUCLEOTIDE SEQUENCE [LARGE SCALE GENOMIC DNA]</scope>
    <source>
        <strain evidence="4 5">17X</strain>
    </source>
</reference>
<evidence type="ECO:0000313" key="5">
    <source>
        <dbReference type="Proteomes" id="UP000018538"/>
    </source>
</evidence>
<dbReference type="Pfam" id="PF09690">
    <property type="entry name" value="PYST-C1"/>
    <property type="match status" value="1"/>
</dbReference>
<keyword evidence="5" id="KW-1185">Reference proteome</keyword>
<accession>V7PGT0</accession>
<sequence>MNKRIFSLVCIVLYLFLAVSIQCSEQKESGLRNRIIRAIKKIKRSNKKNGIESKSGIQLNNNNNNDHINDKDDDDDDYYKNYQKYSENYEDYEENYGSDKESNGGCGCCG</sequence>
<evidence type="ECO:0000313" key="4">
    <source>
        <dbReference type="EMBL" id="ETB57987.1"/>
    </source>
</evidence>
<feature type="chain" id="PRO_5004764055" description="PYST-C1-like N-terminal domain-containing protein" evidence="2">
    <location>
        <begin position="24"/>
        <end position="110"/>
    </location>
</feature>
<keyword evidence="2" id="KW-0732">Signal</keyword>
<dbReference type="EMBL" id="KI635795">
    <property type="protein sequence ID" value="ETB57987.1"/>
    <property type="molecule type" value="Genomic_DNA"/>
</dbReference>
<feature type="region of interest" description="Disordered" evidence="1">
    <location>
        <begin position="46"/>
        <end position="80"/>
    </location>
</feature>
<dbReference type="Proteomes" id="UP000018538">
    <property type="component" value="Unassembled WGS sequence"/>
</dbReference>
<proteinExistence type="predicted"/>
<evidence type="ECO:0000256" key="1">
    <source>
        <dbReference type="SAM" id="MobiDB-lite"/>
    </source>
</evidence>
<organism evidence="4 5">
    <name type="scientific">Plasmodium yoelii 17X</name>
    <dbReference type="NCBI Taxonomy" id="1323249"/>
    <lineage>
        <taxon>Eukaryota</taxon>
        <taxon>Sar</taxon>
        <taxon>Alveolata</taxon>
        <taxon>Apicomplexa</taxon>
        <taxon>Aconoidasida</taxon>
        <taxon>Haemosporida</taxon>
        <taxon>Plasmodiidae</taxon>
        <taxon>Plasmodium</taxon>
        <taxon>Plasmodium (Vinckeia)</taxon>
    </lineage>
</organism>
<protein>
    <recommendedName>
        <fullName evidence="3">PYST-C1-like N-terminal domain-containing protein</fullName>
    </recommendedName>
</protein>
<name>V7PGT0_PLAYE</name>
<gene>
    <name evidence="4" type="ORF">YYC_04763</name>
</gene>
<evidence type="ECO:0000256" key="2">
    <source>
        <dbReference type="SAM" id="SignalP"/>
    </source>
</evidence>
<dbReference type="NCBIfam" id="TIGR01601">
    <property type="entry name" value="PYST-C1"/>
    <property type="match status" value="1"/>
</dbReference>
<dbReference type="AlphaFoldDB" id="V7PGT0"/>
<dbReference type="InterPro" id="IPR006488">
    <property type="entry name" value="PYST-C1_N"/>
</dbReference>
<evidence type="ECO:0000259" key="3">
    <source>
        <dbReference type="Pfam" id="PF09690"/>
    </source>
</evidence>
<feature type="signal peptide" evidence="2">
    <location>
        <begin position="1"/>
        <end position="23"/>
    </location>
</feature>